<evidence type="ECO:0000256" key="1">
    <source>
        <dbReference type="SAM" id="MobiDB-lite"/>
    </source>
</evidence>
<dbReference type="FunCoup" id="A0A1Q3CWG4">
    <property type="interactions" value="707"/>
</dbReference>
<feature type="region of interest" description="Disordered" evidence="1">
    <location>
        <begin position="61"/>
        <end position="122"/>
    </location>
</feature>
<dbReference type="AlphaFoldDB" id="A0A1Q3CWG4"/>
<evidence type="ECO:0000313" key="2">
    <source>
        <dbReference type="EMBL" id="GAV84596.1"/>
    </source>
</evidence>
<dbReference type="PANTHER" id="PTHR34956">
    <property type="entry name" value="OS05G0397300 PROTEIN"/>
    <property type="match status" value="1"/>
</dbReference>
<dbReference type="PANTHER" id="PTHR34956:SF2">
    <property type="entry name" value="OS05G0397300 PROTEIN"/>
    <property type="match status" value="1"/>
</dbReference>
<dbReference type="Proteomes" id="UP000187406">
    <property type="component" value="Unassembled WGS sequence"/>
</dbReference>
<evidence type="ECO:0000313" key="3">
    <source>
        <dbReference type="Proteomes" id="UP000187406"/>
    </source>
</evidence>
<dbReference type="OrthoDB" id="1081388at2759"/>
<accession>A0A1Q3CWG4</accession>
<dbReference type="InParanoid" id="A0A1Q3CWG4"/>
<proteinExistence type="predicted"/>
<protein>
    <submittedName>
        <fullName evidence="2">Uncharacterized protein</fullName>
    </submittedName>
</protein>
<dbReference type="STRING" id="3775.A0A1Q3CWG4"/>
<organism evidence="2 3">
    <name type="scientific">Cephalotus follicularis</name>
    <name type="common">Albany pitcher plant</name>
    <dbReference type="NCBI Taxonomy" id="3775"/>
    <lineage>
        <taxon>Eukaryota</taxon>
        <taxon>Viridiplantae</taxon>
        <taxon>Streptophyta</taxon>
        <taxon>Embryophyta</taxon>
        <taxon>Tracheophyta</taxon>
        <taxon>Spermatophyta</taxon>
        <taxon>Magnoliopsida</taxon>
        <taxon>eudicotyledons</taxon>
        <taxon>Gunneridae</taxon>
        <taxon>Pentapetalae</taxon>
        <taxon>rosids</taxon>
        <taxon>fabids</taxon>
        <taxon>Oxalidales</taxon>
        <taxon>Cephalotaceae</taxon>
        <taxon>Cephalotus</taxon>
    </lineage>
</organism>
<feature type="compositionally biased region" description="Polar residues" evidence="1">
    <location>
        <begin position="98"/>
        <end position="107"/>
    </location>
</feature>
<reference evidence="3" key="1">
    <citation type="submission" date="2016-04" db="EMBL/GenBank/DDBJ databases">
        <title>Cephalotus genome sequencing.</title>
        <authorList>
            <person name="Fukushima K."/>
            <person name="Hasebe M."/>
            <person name="Fang X."/>
        </authorList>
    </citation>
    <scope>NUCLEOTIDE SEQUENCE [LARGE SCALE GENOMIC DNA]</scope>
    <source>
        <strain evidence="3">cv. St1</strain>
    </source>
</reference>
<keyword evidence="3" id="KW-1185">Reference proteome</keyword>
<gene>
    <name evidence="2" type="ORF">CFOL_v3_28040</name>
</gene>
<sequence>MEVEDDVFFADLSKRISLLIMDDDEDPVSRCPSVSFQNFSRENYPSNPSPYLYEETCKRESKGTGVFIPKSSQPRRKRRQGRFSSFNSSKSHRKHDNNTGMISQVSCNRVPLTPKEAKDTCL</sequence>
<dbReference type="EMBL" id="BDDD01003266">
    <property type="protein sequence ID" value="GAV84596.1"/>
    <property type="molecule type" value="Genomic_DNA"/>
</dbReference>
<name>A0A1Q3CWG4_CEPFO</name>
<comment type="caution">
    <text evidence="2">The sequence shown here is derived from an EMBL/GenBank/DDBJ whole genome shotgun (WGS) entry which is preliminary data.</text>
</comment>